<sequence>MAGYARYTALLDACVLFPLATTDALMSLATAGFFAAKWTQMIETEWIASLEEQRPELKGKLQFCRDCMRDAIPDWEVPEAAWTPLIGSFTLTRP</sequence>
<evidence type="ECO:0000313" key="1">
    <source>
        <dbReference type="EMBL" id="VVE39684.1"/>
    </source>
</evidence>
<accession>A0A5E4XTK2</accession>
<name>A0A5E4XTK2_9BURK</name>
<proteinExistence type="predicted"/>
<evidence type="ECO:0000313" key="2">
    <source>
        <dbReference type="Proteomes" id="UP000337189"/>
    </source>
</evidence>
<dbReference type="AlphaFoldDB" id="A0A5E4XTK2"/>
<protein>
    <submittedName>
        <fullName evidence="1">PIN domain-containing protein</fullName>
    </submittedName>
</protein>
<organism evidence="1 2">
    <name type="scientific">Pandoraea communis</name>
    <dbReference type="NCBI Taxonomy" id="2508297"/>
    <lineage>
        <taxon>Bacteria</taxon>
        <taxon>Pseudomonadati</taxon>
        <taxon>Pseudomonadota</taxon>
        <taxon>Betaproteobacteria</taxon>
        <taxon>Burkholderiales</taxon>
        <taxon>Burkholderiaceae</taxon>
        <taxon>Pandoraea</taxon>
    </lineage>
</organism>
<gene>
    <name evidence="1" type="ORF">PCO31110_04137</name>
</gene>
<dbReference type="Proteomes" id="UP000337189">
    <property type="component" value="Unassembled WGS sequence"/>
</dbReference>
<reference evidence="1 2" key="1">
    <citation type="submission" date="2019-08" db="EMBL/GenBank/DDBJ databases">
        <authorList>
            <person name="Peeters C."/>
        </authorList>
    </citation>
    <scope>NUCLEOTIDE SEQUENCE [LARGE SCALE GENOMIC DNA]</scope>
    <source>
        <strain evidence="1 2">LMG 31110</strain>
    </source>
</reference>
<dbReference type="EMBL" id="CABPSJ010000006">
    <property type="protein sequence ID" value="VVE39684.1"/>
    <property type="molecule type" value="Genomic_DNA"/>
</dbReference>